<proteinExistence type="inferred from homology"/>
<gene>
    <name evidence="6" type="ORF">SAMN05216289_13228</name>
</gene>
<keyword evidence="7" id="KW-1185">Reference proteome</keyword>
<evidence type="ECO:0000256" key="1">
    <source>
        <dbReference type="ARBA" id="ARBA00007583"/>
    </source>
</evidence>
<evidence type="ECO:0000259" key="4">
    <source>
        <dbReference type="Pfam" id="PF11380"/>
    </source>
</evidence>
<dbReference type="InterPro" id="IPR047141">
    <property type="entry name" value="Stealth"/>
</dbReference>
<evidence type="ECO:0000313" key="7">
    <source>
        <dbReference type="Proteomes" id="UP000198575"/>
    </source>
</evidence>
<evidence type="ECO:0000256" key="2">
    <source>
        <dbReference type="ARBA" id="ARBA00022679"/>
    </source>
</evidence>
<evidence type="ECO:0000256" key="3">
    <source>
        <dbReference type="ARBA" id="ARBA00023169"/>
    </source>
</evidence>
<protein>
    <submittedName>
        <fullName evidence="6">Stealth protein CR1, conserved region 1</fullName>
    </submittedName>
</protein>
<organism evidence="6 7">
    <name type="scientific">Dokdonella immobilis</name>
    <dbReference type="NCBI Taxonomy" id="578942"/>
    <lineage>
        <taxon>Bacteria</taxon>
        <taxon>Pseudomonadati</taxon>
        <taxon>Pseudomonadota</taxon>
        <taxon>Gammaproteobacteria</taxon>
        <taxon>Lysobacterales</taxon>
        <taxon>Rhodanobacteraceae</taxon>
        <taxon>Dokdonella</taxon>
    </lineage>
</organism>
<dbReference type="Pfam" id="PF11380">
    <property type="entry name" value="Stealth_CR2"/>
    <property type="match status" value="1"/>
</dbReference>
<reference evidence="6 7" key="1">
    <citation type="submission" date="2016-10" db="EMBL/GenBank/DDBJ databases">
        <authorList>
            <person name="de Groot N.N."/>
        </authorList>
    </citation>
    <scope>NUCLEOTIDE SEQUENCE [LARGE SCALE GENOMIC DNA]</scope>
    <source>
        <strain evidence="6 7">CGMCC 1.7659</strain>
    </source>
</reference>
<dbReference type="RefSeq" id="WP_092410088.1">
    <property type="nucleotide sequence ID" value="NZ_FOVF01000032.1"/>
</dbReference>
<dbReference type="OrthoDB" id="9776077at2"/>
<feature type="domain" description="Stealth protein CR1 conserved region 1" evidence="5">
    <location>
        <begin position="1"/>
        <end position="27"/>
    </location>
</feature>
<dbReference type="InterPro" id="IPR031358">
    <property type="entry name" value="Stealth_CR1"/>
</dbReference>
<dbReference type="STRING" id="578942.SAMN05216289_13228"/>
<dbReference type="Pfam" id="PF17101">
    <property type="entry name" value="Stealth_CR1"/>
    <property type="match status" value="1"/>
</dbReference>
<evidence type="ECO:0000313" key="6">
    <source>
        <dbReference type="EMBL" id="SFN57589.1"/>
    </source>
</evidence>
<comment type="similarity">
    <text evidence="1">Belongs to the stealth family.</text>
</comment>
<dbReference type="AlphaFoldDB" id="A0A1I5A5V7"/>
<dbReference type="PANTHER" id="PTHR24045:SF0">
    <property type="entry name" value="N-ACETYLGLUCOSAMINE-1-PHOSPHOTRANSFERASE SUBUNITS ALPHA_BETA"/>
    <property type="match status" value="1"/>
</dbReference>
<accession>A0A1I5A5V7</accession>
<feature type="domain" description="Stealth protein CR2 conserved region 2" evidence="4">
    <location>
        <begin position="40"/>
        <end position="149"/>
    </location>
</feature>
<sequence>MNIDAVITWVDGADPAHRQRLDAYLAGIGKSRPASAERTRFNDAGEIDWCVRSILRFAPWFRRIHIVADGQRPRILERLAGTPHAGRFRVVDHAEIFRGHEHALPTFNSRSIITMLWRIEDLAEHFVYFNDDMFLLREVAPEDFFRDGKVVQRGYWRPQTGHGAFARLASWIKHKRGIAETRVGNLESQQLSARLAGFEDRYYRHYHNPYPLRRSTLEAFFAEHPEMLEGNAGYRLRSSEQFKAEVVASHLELASDNAHLDNRLHVVQLKPSEQLPMRVRRKMRKADADPNAAFVCVQSLEMAPEPVQREIAAWLDRRIGADLALPGAGAQSSTGDVARGD</sequence>
<keyword evidence="2" id="KW-0808">Transferase</keyword>
<dbReference type="PANTHER" id="PTHR24045">
    <property type="match status" value="1"/>
</dbReference>
<dbReference type="GO" id="GO:0000271">
    <property type="term" value="P:polysaccharide biosynthetic process"/>
    <property type="evidence" value="ECO:0007669"/>
    <property type="project" value="UniProtKB-KW"/>
</dbReference>
<dbReference type="InterPro" id="IPR021520">
    <property type="entry name" value="Stealth_CR2"/>
</dbReference>
<dbReference type="Proteomes" id="UP000198575">
    <property type="component" value="Unassembled WGS sequence"/>
</dbReference>
<evidence type="ECO:0000259" key="5">
    <source>
        <dbReference type="Pfam" id="PF17101"/>
    </source>
</evidence>
<dbReference type="GO" id="GO:0016772">
    <property type="term" value="F:transferase activity, transferring phosphorus-containing groups"/>
    <property type="evidence" value="ECO:0007669"/>
    <property type="project" value="InterPro"/>
</dbReference>
<dbReference type="EMBL" id="FOVF01000032">
    <property type="protein sequence ID" value="SFN57589.1"/>
    <property type="molecule type" value="Genomic_DNA"/>
</dbReference>
<name>A0A1I5A5V7_9GAMM</name>
<keyword evidence="3" id="KW-0270">Exopolysaccharide synthesis</keyword>